<keyword evidence="3" id="KW-1185">Reference proteome</keyword>
<dbReference type="InterPro" id="IPR000210">
    <property type="entry name" value="BTB/POZ_dom"/>
</dbReference>
<dbReference type="Gene3D" id="3.30.710.10">
    <property type="entry name" value="Potassium Channel Kv1.1, Chain A"/>
    <property type="match status" value="1"/>
</dbReference>
<dbReference type="InterPro" id="IPR011333">
    <property type="entry name" value="SKP1/BTB/POZ_sf"/>
</dbReference>
<dbReference type="Proteomes" id="UP001431209">
    <property type="component" value="Unassembled WGS sequence"/>
</dbReference>
<organism evidence="2 3">
    <name type="scientific">Acrasis kona</name>
    <dbReference type="NCBI Taxonomy" id="1008807"/>
    <lineage>
        <taxon>Eukaryota</taxon>
        <taxon>Discoba</taxon>
        <taxon>Heterolobosea</taxon>
        <taxon>Tetramitia</taxon>
        <taxon>Eutetramitia</taxon>
        <taxon>Acrasidae</taxon>
        <taxon>Acrasis</taxon>
    </lineage>
</organism>
<protein>
    <recommendedName>
        <fullName evidence="1">BTB domain-containing protein</fullName>
    </recommendedName>
</protein>
<dbReference type="PROSITE" id="PS50097">
    <property type="entry name" value="BTB"/>
    <property type="match status" value="1"/>
</dbReference>
<dbReference type="SUPFAM" id="SSF54695">
    <property type="entry name" value="POZ domain"/>
    <property type="match status" value="1"/>
</dbReference>
<sequence>MAFVCQNNGFDIVGIFNPMSEQEQSNRECSDVKFEFSDGTILYAHCIVLRLSCEFYKTMMMGNWKESQPPYKVEEESDPRIFKEFLRYLYCGKVYINAAEDLIILYSIAEAKCHSSLLVWLSRTIQEHTTAENGCKLLQMLWDTCDRTTQCFRDTFNGIKFEILENIDSFKENRVCELEQEVLTEVLKHQKHKDQKEIFEAVIVWVNNCTSLPEDCEKRRYELRSIMSTIDFKSMRTWYFYDKVVPLNVLDHSVLNNIIFRFNVDTIGTSKFTI</sequence>
<dbReference type="PANTHER" id="PTHR24410:SF23">
    <property type="entry name" value="BTB DOMAIN-CONTAINING PROTEIN-RELATED"/>
    <property type="match status" value="1"/>
</dbReference>
<evidence type="ECO:0000259" key="1">
    <source>
        <dbReference type="PROSITE" id="PS50097"/>
    </source>
</evidence>
<dbReference type="SMART" id="SM00225">
    <property type="entry name" value="BTB"/>
    <property type="match status" value="1"/>
</dbReference>
<evidence type="ECO:0000313" key="2">
    <source>
        <dbReference type="EMBL" id="KAL0476901.1"/>
    </source>
</evidence>
<dbReference type="EMBL" id="JAOPGA020000112">
    <property type="protein sequence ID" value="KAL0476901.1"/>
    <property type="molecule type" value="Genomic_DNA"/>
</dbReference>
<proteinExistence type="predicted"/>
<dbReference type="Pfam" id="PF00651">
    <property type="entry name" value="BTB"/>
    <property type="match status" value="1"/>
</dbReference>
<name>A0AAW2YIQ0_9EUKA</name>
<dbReference type="PANTHER" id="PTHR24410">
    <property type="entry name" value="HL07962P-RELATED"/>
    <property type="match status" value="1"/>
</dbReference>
<dbReference type="InterPro" id="IPR051481">
    <property type="entry name" value="BTB-POZ/Galectin-3-binding"/>
</dbReference>
<dbReference type="AlphaFoldDB" id="A0AAW2YIQ0"/>
<accession>A0AAW2YIQ0</accession>
<evidence type="ECO:0000313" key="3">
    <source>
        <dbReference type="Proteomes" id="UP001431209"/>
    </source>
</evidence>
<comment type="caution">
    <text evidence="2">The sequence shown here is derived from an EMBL/GenBank/DDBJ whole genome shotgun (WGS) entry which is preliminary data.</text>
</comment>
<dbReference type="Gene3D" id="1.25.40.420">
    <property type="match status" value="1"/>
</dbReference>
<reference evidence="2 3" key="1">
    <citation type="submission" date="2024-03" db="EMBL/GenBank/DDBJ databases">
        <title>The Acrasis kona genome and developmental transcriptomes reveal deep origins of eukaryotic multicellular pathways.</title>
        <authorList>
            <person name="Sheikh S."/>
            <person name="Fu C.-J."/>
            <person name="Brown M.W."/>
            <person name="Baldauf S.L."/>
        </authorList>
    </citation>
    <scope>NUCLEOTIDE SEQUENCE [LARGE SCALE GENOMIC DNA]</scope>
    <source>
        <strain evidence="2 3">ATCC MYA-3509</strain>
    </source>
</reference>
<feature type="domain" description="BTB" evidence="1">
    <location>
        <begin position="30"/>
        <end position="98"/>
    </location>
</feature>
<gene>
    <name evidence="2" type="ORF">AKO1_006560</name>
</gene>